<dbReference type="EMBL" id="JAYMGO010000010">
    <property type="protein sequence ID" value="KAL1266277.1"/>
    <property type="molecule type" value="Genomic_DNA"/>
</dbReference>
<name>A0ABR3MNS6_9TELE</name>
<dbReference type="InterPro" id="IPR037789">
    <property type="entry name" value="FIP_classI"/>
</dbReference>
<evidence type="ECO:0000313" key="13">
    <source>
        <dbReference type="Proteomes" id="UP001558613"/>
    </source>
</evidence>
<comment type="caution">
    <text evidence="12">The sequence shown here is derived from an EMBL/GenBank/DDBJ whole genome shotgun (WGS) entry which is preliminary data.</text>
</comment>
<keyword evidence="6" id="KW-0804">Transcription</keyword>
<feature type="non-terminal residue" evidence="12">
    <location>
        <position position="1"/>
    </location>
</feature>
<feature type="compositionally biased region" description="Polar residues" evidence="10">
    <location>
        <begin position="157"/>
        <end position="166"/>
    </location>
</feature>
<feature type="compositionally biased region" description="Polar residues" evidence="10">
    <location>
        <begin position="197"/>
        <end position="208"/>
    </location>
</feature>
<dbReference type="PANTHER" id="PTHR15746:SF25">
    <property type="entry name" value="CALPONIN HOMOLOGY DOMAIN-CONTAINING PROTEIN DDB_G0272472 ISOFORM X1"/>
    <property type="match status" value="1"/>
</dbReference>
<feature type="region of interest" description="Disordered" evidence="10">
    <location>
        <begin position="1448"/>
        <end position="1507"/>
    </location>
</feature>
<protein>
    <recommendedName>
        <fullName evidence="11">TFIIB-type domain-containing protein</fullName>
    </recommendedName>
</protein>
<keyword evidence="7" id="KW-0539">Nucleus</keyword>
<evidence type="ECO:0000259" key="11">
    <source>
        <dbReference type="PROSITE" id="PS51134"/>
    </source>
</evidence>
<feature type="coiled-coil region" evidence="9">
    <location>
        <begin position="1088"/>
        <end position="1115"/>
    </location>
</feature>
<evidence type="ECO:0000313" key="12">
    <source>
        <dbReference type="EMBL" id="KAL1266277.1"/>
    </source>
</evidence>
<keyword evidence="13" id="KW-1185">Reference proteome</keyword>
<feature type="compositionally biased region" description="Polar residues" evidence="10">
    <location>
        <begin position="222"/>
        <end position="237"/>
    </location>
</feature>
<feature type="domain" description="TFIIB-type" evidence="11">
    <location>
        <begin position="1128"/>
        <end position="1161"/>
    </location>
</feature>
<dbReference type="InterPro" id="IPR036915">
    <property type="entry name" value="Cyclin-like_sf"/>
</dbReference>
<dbReference type="CDD" id="cd20555">
    <property type="entry name" value="CYCLIN_BRF2"/>
    <property type="match status" value="1"/>
</dbReference>
<dbReference type="SUPFAM" id="SSF57783">
    <property type="entry name" value="Zinc beta-ribbon"/>
    <property type="match status" value="1"/>
</dbReference>
<dbReference type="PROSITE" id="PS51134">
    <property type="entry name" value="ZF_TFIIB"/>
    <property type="match status" value="1"/>
</dbReference>
<evidence type="ECO:0000256" key="9">
    <source>
        <dbReference type="SAM" id="Coils"/>
    </source>
</evidence>
<evidence type="ECO:0000256" key="10">
    <source>
        <dbReference type="SAM" id="MobiDB-lite"/>
    </source>
</evidence>
<keyword evidence="3 8" id="KW-0863">Zinc-finger</keyword>
<feature type="compositionally biased region" description="Polar residues" evidence="10">
    <location>
        <begin position="756"/>
        <end position="768"/>
    </location>
</feature>
<proteinExistence type="predicted"/>
<feature type="compositionally biased region" description="Polar residues" evidence="10">
    <location>
        <begin position="1448"/>
        <end position="1459"/>
    </location>
</feature>
<feature type="compositionally biased region" description="Basic and acidic residues" evidence="10">
    <location>
        <begin position="240"/>
        <end position="599"/>
    </location>
</feature>
<dbReference type="CDD" id="cd22249">
    <property type="entry name" value="UDM1_RNF168_RNF169-like"/>
    <property type="match status" value="1"/>
</dbReference>
<feature type="compositionally biased region" description="Polar residues" evidence="10">
    <location>
        <begin position="636"/>
        <end position="652"/>
    </location>
</feature>
<dbReference type="InterPro" id="IPR054078">
    <property type="entry name" value="BRF2-like_C"/>
</dbReference>
<feature type="compositionally biased region" description="Polar residues" evidence="10">
    <location>
        <begin position="858"/>
        <end position="868"/>
    </location>
</feature>
<dbReference type="Gene3D" id="1.20.5.2440">
    <property type="match status" value="1"/>
</dbReference>
<feature type="compositionally biased region" description="Basic and acidic residues" evidence="10">
    <location>
        <begin position="869"/>
        <end position="893"/>
    </location>
</feature>
<evidence type="ECO:0000256" key="5">
    <source>
        <dbReference type="ARBA" id="ARBA00023015"/>
    </source>
</evidence>
<evidence type="ECO:0000256" key="8">
    <source>
        <dbReference type="PROSITE-ProRule" id="PRU00469"/>
    </source>
</evidence>
<dbReference type="Proteomes" id="UP001558613">
    <property type="component" value="Unassembled WGS sequence"/>
</dbReference>
<keyword evidence="9" id="KW-0175">Coiled coil</keyword>
<evidence type="ECO:0000256" key="1">
    <source>
        <dbReference type="ARBA" id="ARBA00004123"/>
    </source>
</evidence>
<dbReference type="Pfam" id="PF21886">
    <property type="entry name" value="BRF2-like_C_cyclin_rpt"/>
    <property type="match status" value="1"/>
</dbReference>
<keyword evidence="4" id="KW-0862">Zinc</keyword>
<sequence>WFKLMGKTGKADKDRGEVLLDIQFMKNNMTASMYDLSGQDKSRSRLGKFKDKLKGKKKDGNSDSASAIVPSVAQVLTDSEGEEEADATPGAKKKNKLKSLFAPKPGLHRNISQSMSTLGTLPEKDSAISLSRSSGLNVESPEGKKKFKFLKHKRTGSTDSKVSQGTGSLGLGMAQNSVCINGSHVYTEEPETKGSRAGSTFSLNSSGHGSMEDLRRGHNRKTSTTSMDSADLQTQENAVEEMRRRQEDQKKREEEVRKRLEEEQRQAKEEERKQIEREQEKMRLEREEERKRLEREEEERKRIEREEERKRIEREEERKQMEREEERKRIEREEERKWMEREEERKRIEREEERKRMEREEERKRMEREEERKRIEREEERKRMEREEEKRKLEKQEEERRRIQEEESERKRIEQEEMIRVKKEQERVRQEEERRKAEKDKIEEENRKRMEAEERARKEEDNLRRMEEEERTRLENEKLQKEEETRKMEMERRRAEEEERLHKEEEKVKAEEKRKRKEEEERRLSEEKERKEQERLRLEKEKLELANKRMEERMREEQARREAEEEEEKRKLKEKADQERIRQEKEEIERQKKEKEQQPKVKPRSARLNTSKKAPDEISSDFPSTNPFADPLLFEESSTNPFEHPTVSQSEARSTKVSAVKPSSSVSGIFFSQASVPNTNPFLDDSDADSGNTEKVVHLGDTAETSEKKRRAPMPPRNKTQMEKQDDQSTTPRFRFQEKDQTNKVHPVSQDESRTSDAANFKNTSLSHLTHGHPRQESNPFMSTEVKTAKHNKGPAPKPSLQSKSHKTSASKTEPNNLAIGNVHLNERESSAASNSCIDHLDESTDKLDLLASEDPSTKPNPVHSDNLSSRESRHEDLPGKSKLDSREEDIPSRSDPVLGKVLGNVNDPKNAENVLLESGVSKKKSRAPFPPAKSTSSQQPEAGLNSTSQPSIQDQDKTLVIISSTSTSCYTASLVNSPPTFSQALAPLGPEAGHGSGHRSLPQARVSPIDVQPVAGQKHGNESERTGDSAFKPCRPHAVKPLSTTDKQPDLRETQDGSTSAKITDDMQVKMKAPEAKGTGPYSQLTHEELINLLDKQKQQLSQKDAQIGELEQYIDNLLVRTTATSMPSSCPECGSSNVVEDDLYSQMQWVCVDCGSVVSEGHLTTTLSDETQGIAVPYHASTEESKKPCRNLIAGYSRVRALCRILRLSTDMESAVVSLFGRAYNHPNFIYVTLSKKEILGGCCVLSVCRQSNWPVAMGTISYLLGVDNATLGAVYREFTKALNIEISTIGIMDMLESFCYDFKLGPQQVEEVFAEPPQRLVDRTSALIELAADAWIVTGRQPLPLLIAAVYLAWQSLNPMVRMKYTLIKFCKIGQAPEQSWRRSRDSVVKRLKELRDVLCKLGQALPWLRGGTVEPNTVVKLVDDILKNRRALLMRAVRNYEQQLQNETQTAQTTECDNEPSDSKCADSPSAKTPELIGPDQAECENPPDKEATDCQLPPDHWSKSHLFLPPCVKSRKRQRVDAPQLDVTGDEDISDSEIESYIRSKDEIEMYLKVRKKLKEA</sequence>
<feature type="region of interest" description="Disordered" evidence="10">
    <location>
        <begin position="1014"/>
        <end position="1062"/>
    </location>
</feature>
<evidence type="ECO:0000256" key="2">
    <source>
        <dbReference type="ARBA" id="ARBA00022723"/>
    </source>
</evidence>
<dbReference type="PANTHER" id="PTHR15746">
    <property type="entry name" value="RAB11-RELATED"/>
    <property type="match status" value="1"/>
</dbReference>
<dbReference type="InterPro" id="IPR013137">
    <property type="entry name" value="Znf_TFIIB"/>
</dbReference>
<keyword evidence="5" id="KW-0805">Transcription regulation</keyword>
<evidence type="ECO:0000256" key="6">
    <source>
        <dbReference type="ARBA" id="ARBA00023163"/>
    </source>
</evidence>
<dbReference type="SUPFAM" id="SSF47954">
    <property type="entry name" value="Cyclin-like"/>
    <property type="match status" value="2"/>
</dbReference>
<dbReference type="Gene3D" id="2.20.25.10">
    <property type="match status" value="1"/>
</dbReference>
<feature type="compositionally biased region" description="Low complexity" evidence="10">
    <location>
        <begin position="655"/>
        <end position="667"/>
    </location>
</feature>
<comment type="subcellular location">
    <subcellularLocation>
        <location evidence="1">Nucleus</location>
    </subcellularLocation>
</comment>
<feature type="region of interest" description="Disordered" evidence="10">
    <location>
        <begin position="847"/>
        <end position="953"/>
    </location>
</feature>
<gene>
    <name evidence="12" type="ORF">QQF64_001952</name>
</gene>
<keyword evidence="2" id="KW-0479">Metal-binding</keyword>
<dbReference type="Gene3D" id="1.10.472.10">
    <property type="entry name" value="Cyclin-like"/>
    <property type="match status" value="2"/>
</dbReference>
<feature type="region of interest" description="Disordered" evidence="10">
    <location>
        <begin position="147"/>
        <end position="172"/>
    </location>
</feature>
<feature type="compositionally biased region" description="Basic and acidic residues" evidence="10">
    <location>
        <begin position="735"/>
        <end position="755"/>
    </location>
</feature>
<organism evidence="12 13">
    <name type="scientific">Cirrhinus molitorella</name>
    <name type="common">mud carp</name>
    <dbReference type="NCBI Taxonomy" id="172907"/>
    <lineage>
        <taxon>Eukaryota</taxon>
        <taxon>Metazoa</taxon>
        <taxon>Chordata</taxon>
        <taxon>Craniata</taxon>
        <taxon>Vertebrata</taxon>
        <taxon>Euteleostomi</taxon>
        <taxon>Actinopterygii</taxon>
        <taxon>Neopterygii</taxon>
        <taxon>Teleostei</taxon>
        <taxon>Ostariophysi</taxon>
        <taxon>Cypriniformes</taxon>
        <taxon>Cyprinidae</taxon>
        <taxon>Labeoninae</taxon>
        <taxon>Labeonini</taxon>
        <taxon>Cirrhinus</taxon>
    </lineage>
</organism>
<feature type="region of interest" description="Disordered" evidence="10">
    <location>
        <begin position="75"/>
        <end position="111"/>
    </location>
</feature>
<reference evidence="12 13" key="1">
    <citation type="submission" date="2023-09" db="EMBL/GenBank/DDBJ databases">
        <authorList>
            <person name="Wang M."/>
        </authorList>
    </citation>
    <scope>NUCLEOTIDE SEQUENCE [LARGE SCALE GENOMIC DNA]</scope>
    <source>
        <strain evidence="12">GT-2023</strain>
        <tissue evidence="12">Liver</tissue>
    </source>
</reference>
<evidence type="ECO:0000256" key="4">
    <source>
        <dbReference type="ARBA" id="ARBA00022833"/>
    </source>
</evidence>
<evidence type="ECO:0000256" key="3">
    <source>
        <dbReference type="ARBA" id="ARBA00022771"/>
    </source>
</evidence>
<evidence type="ECO:0000256" key="7">
    <source>
        <dbReference type="ARBA" id="ARBA00023242"/>
    </source>
</evidence>
<accession>A0ABR3MNS6</accession>
<feature type="compositionally biased region" description="Polar residues" evidence="10">
    <location>
        <begin position="934"/>
        <end position="953"/>
    </location>
</feature>
<feature type="compositionally biased region" description="Polar residues" evidence="10">
    <location>
        <begin position="777"/>
        <end position="786"/>
    </location>
</feature>
<feature type="compositionally biased region" description="Polar residues" evidence="10">
    <location>
        <begin position="670"/>
        <end position="681"/>
    </location>
</feature>
<feature type="region of interest" description="Disordered" evidence="10">
    <location>
        <begin position="184"/>
        <end position="819"/>
    </location>
</feature>